<comment type="caution">
    <text evidence="1">The sequence shown here is derived from an EMBL/GenBank/DDBJ whole genome shotgun (WGS) entry which is preliminary data.</text>
</comment>
<gene>
    <name evidence="1" type="ORF">CSIM01_06214</name>
</gene>
<keyword evidence="2" id="KW-1185">Reference proteome</keyword>
<evidence type="ECO:0000313" key="2">
    <source>
        <dbReference type="Proteomes" id="UP000070328"/>
    </source>
</evidence>
<dbReference type="AlphaFoldDB" id="A0A135SNI7"/>
<name>A0A135SNI7_9PEZI</name>
<sequence length="172" mass="19487">MKATETATTDKPQSRAAQIPTVVATAMCKRALHRVTRDVPSGYRRFGNIICKEVANFSRTGLQPVSHRRTCSLCAKYPYEYRILWRLENALESGDWSSIRKPRNRSHESGNFRIPHSLWAKFGGIDGCQLPRRGGPQAHKRTKWNCRPGDFGVRLLSTDTACDLLPLHSRIP</sequence>
<organism evidence="1 2">
    <name type="scientific">Colletotrichum simmondsii</name>
    <dbReference type="NCBI Taxonomy" id="703756"/>
    <lineage>
        <taxon>Eukaryota</taxon>
        <taxon>Fungi</taxon>
        <taxon>Dikarya</taxon>
        <taxon>Ascomycota</taxon>
        <taxon>Pezizomycotina</taxon>
        <taxon>Sordariomycetes</taxon>
        <taxon>Hypocreomycetidae</taxon>
        <taxon>Glomerellales</taxon>
        <taxon>Glomerellaceae</taxon>
        <taxon>Colletotrichum</taxon>
        <taxon>Colletotrichum acutatum species complex</taxon>
    </lineage>
</organism>
<evidence type="ECO:0000313" key="1">
    <source>
        <dbReference type="EMBL" id="KXH37446.1"/>
    </source>
</evidence>
<proteinExistence type="predicted"/>
<reference evidence="1 2" key="1">
    <citation type="submission" date="2014-02" db="EMBL/GenBank/DDBJ databases">
        <title>The genome sequence of Colletotrichum simmondsii CBS122122.</title>
        <authorList>
            <person name="Baroncelli R."/>
            <person name="Thon M.R."/>
        </authorList>
    </citation>
    <scope>NUCLEOTIDE SEQUENCE [LARGE SCALE GENOMIC DNA]</scope>
    <source>
        <strain evidence="1 2">CBS122122</strain>
    </source>
</reference>
<dbReference type="Proteomes" id="UP000070328">
    <property type="component" value="Unassembled WGS sequence"/>
</dbReference>
<dbReference type="EMBL" id="JFBX01000502">
    <property type="protein sequence ID" value="KXH37446.1"/>
    <property type="molecule type" value="Genomic_DNA"/>
</dbReference>
<protein>
    <submittedName>
        <fullName evidence="1">Uncharacterized protein</fullName>
    </submittedName>
</protein>
<accession>A0A135SNI7</accession>